<accession>A0A930YWK2</accession>
<name>A0A930YWK2_9FLAO</name>
<evidence type="ECO:0000256" key="1">
    <source>
        <dbReference type="PROSITE-ProRule" id="PRU00339"/>
    </source>
</evidence>
<evidence type="ECO:0000313" key="2">
    <source>
        <dbReference type="EMBL" id="MBF5027619.1"/>
    </source>
</evidence>
<dbReference type="AlphaFoldDB" id="A0A930YWK2"/>
<comment type="caution">
    <text evidence="2">The sequence shown here is derived from an EMBL/GenBank/DDBJ whole genome shotgun (WGS) entry which is preliminary data.</text>
</comment>
<keyword evidence="3" id="KW-1185">Reference proteome</keyword>
<gene>
    <name evidence="2" type="ORF">IC612_07390</name>
</gene>
<keyword evidence="1" id="KW-0802">TPR repeat</keyword>
<dbReference type="SUPFAM" id="SSF48452">
    <property type="entry name" value="TPR-like"/>
    <property type="match status" value="1"/>
</dbReference>
<evidence type="ECO:0000313" key="3">
    <source>
        <dbReference type="Proteomes" id="UP000694480"/>
    </source>
</evidence>
<proteinExistence type="predicted"/>
<dbReference type="Gene3D" id="1.25.40.10">
    <property type="entry name" value="Tetratricopeptide repeat domain"/>
    <property type="match status" value="1"/>
</dbReference>
<reference evidence="2" key="1">
    <citation type="submission" date="2020-11" db="EMBL/GenBank/DDBJ databases">
        <title>Genome seq and assembly of Planobacterium sp.</title>
        <authorList>
            <person name="Chhetri G."/>
        </authorList>
    </citation>
    <scope>NUCLEOTIDE SEQUENCE</scope>
    <source>
        <strain evidence="2">GCR5</strain>
    </source>
</reference>
<organism evidence="2 3">
    <name type="scientific">Planobacterium oryzisoli</name>
    <dbReference type="NCBI Taxonomy" id="2771435"/>
    <lineage>
        <taxon>Bacteria</taxon>
        <taxon>Pseudomonadati</taxon>
        <taxon>Bacteroidota</taxon>
        <taxon>Flavobacteriia</taxon>
        <taxon>Flavobacteriales</taxon>
        <taxon>Weeksellaceae</taxon>
        <taxon>Chryseobacterium group</taxon>
        <taxon>Chryseobacterium</taxon>
    </lineage>
</organism>
<sequence>MEEFNASDSRKELIDRVLKEAKELYTKKAFEESFDKLLEGLREEPLHPTLLDLAQQVSLALEAHGASELFEGALKSPDNPVVFDQLGSMFLAGSQHVLAQSYLKKALELLPEYTAPRHDLALSYFKTGAKEKAKELLREDPQPDFWNTYLLLRLELFEGHLKRALELIARLPQLMTDPEQKEAQQEIVEQAQKMPSRYALFKSDQPLDLQQWHFILYGGVLLHTRPVDEFNPHPQYTFLSPSYEQIASVLLELQSTLKALQFTPRKVLYPTMEKNAWLLAQVVSRLTGAELQEMDKQSVQNEDTIVVASSSEEIEVDMDLKEVSGRQMTFAFFHNWTAGAFQTPDVIGLFAQQLVFPWEGGMVDFTQEEEDGSSREKELEDWEIVQNILDFIPEDGVIKKAPKWLLTAKPLLNYTGVVRMRPEYSPISPIEGAYFL</sequence>
<dbReference type="InterPro" id="IPR011990">
    <property type="entry name" value="TPR-like_helical_dom_sf"/>
</dbReference>
<feature type="repeat" description="TPR" evidence="1">
    <location>
        <begin position="80"/>
        <end position="113"/>
    </location>
</feature>
<dbReference type="Proteomes" id="UP000694480">
    <property type="component" value="Unassembled WGS sequence"/>
</dbReference>
<evidence type="ECO:0008006" key="4">
    <source>
        <dbReference type="Google" id="ProtNLM"/>
    </source>
</evidence>
<dbReference type="InterPro" id="IPR019734">
    <property type="entry name" value="TPR_rpt"/>
</dbReference>
<dbReference type="RefSeq" id="WP_194739548.1">
    <property type="nucleotide sequence ID" value="NZ_JADKYY010000008.1"/>
</dbReference>
<protein>
    <recommendedName>
        <fullName evidence="4">Tetratricopeptide repeat protein</fullName>
    </recommendedName>
</protein>
<dbReference type="PROSITE" id="PS50005">
    <property type="entry name" value="TPR"/>
    <property type="match status" value="1"/>
</dbReference>
<dbReference type="EMBL" id="JADKYY010000008">
    <property type="protein sequence ID" value="MBF5027619.1"/>
    <property type="molecule type" value="Genomic_DNA"/>
</dbReference>